<evidence type="ECO:0000313" key="1">
    <source>
        <dbReference type="EMBL" id="BBE10266.1"/>
    </source>
</evidence>
<keyword evidence="2" id="KW-1185">Reference proteome</keyword>
<dbReference type="InterPro" id="IPR001173">
    <property type="entry name" value="Glyco_trans_2-like"/>
</dbReference>
<dbReference type="Proteomes" id="UP000282597">
    <property type="component" value="Chromosome"/>
</dbReference>
<proteinExistence type="predicted"/>
<sequence length="330" mass="37846">MPNDHVASTVAVIIPFYNGSKWIERALASVAEQTMAANEVFVVNDGSRAEERAALYELSKKYDFRIVDKPNGGQGSARNAGVEAADSEYICFLDQDDFYLSDHIEILMHAIPRKDSRFGFVYGDAIEADGDGNVVRTAMVKELCTSHPKRAIIDLLQEDMFVLPSASLVSRKAFLAVGGFDPRFIGYEDDDLFLRIFRKGYTNYFVDRPVYVWCIHAESASYTIHMSRSRFLYFQKLVEMFPDERDKQRFYFRDCLVPRFGRAFIVDVIKAARKRSEHRPEIISTLRKYASMVYANPYVGITSKMKLWLITLLLSSALFNLSAKYYLRNL</sequence>
<dbReference type="GO" id="GO:0016740">
    <property type="term" value="F:transferase activity"/>
    <property type="evidence" value="ECO:0007669"/>
    <property type="project" value="UniProtKB-KW"/>
</dbReference>
<dbReference type="PANTHER" id="PTHR43685">
    <property type="entry name" value="GLYCOSYLTRANSFERASE"/>
    <property type="match status" value="1"/>
</dbReference>
<keyword evidence="1" id="KW-0808">Transferase</keyword>
<dbReference type="AlphaFoldDB" id="A0A2Z6EXU9"/>
<dbReference type="InterPro" id="IPR029044">
    <property type="entry name" value="Nucleotide-diphossugar_trans"/>
</dbReference>
<protein>
    <submittedName>
        <fullName evidence="1">Family 2 glycosyl transferase</fullName>
    </submittedName>
</protein>
<dbReference type="CDD" id="cd00761">
    <property type="entry name" value="Glyco_tranf_GTA_type"/>
    <property type="match status" value="1"/>
</dbReference>
<organism evidence="1 2">
    <name type="scientific">Mycoavidus cysteinexigens</name>
    <dbReference type="NCBI Taxonomy" id="1553431"/>
    <lineage>
        <taxon>Bacteria</taxon>
        <taxon>Pseudomonadati</taxon>
        <taxon>Pseudomonadota</taxon>
        <taxon>Betaproteobacteria</taxon>
        <taxon>Burkholderiales</taxon>
        <taxon>Burkholderiaceae</taxon>
        <taxon>Mycoavidus</taxon>
    </lineage>
</organism>
<name>A0A2Z6EXU9_9BURK</name>
<dbReference type="EMBL" id="AP018150">
    <property type="protein sequence ID" value="BBE10266.1"/>
    <property type="molecule type" value="Genomic_DNA"/>
</dbReference>
<dbReference type="KEGG" id="mcys:MCB1EB_2105"/>
<dbReference type="RefSeq" id="WP_045366219.1">
    <property type="nucleotide sequence ID" value="NZ_AP018150.1"/>
</dbReference>
<dbReference type="InterPro" id="IPR050834">
    <property type="entry name" value="Glycosyltransf_2"/>
</dbReference>
<dbReference type="Gene3D" id="3.90.550.10">
    <property type="entry name" value="Spore Coat Polysaccharide Biosynthesis Protein SpsA, Chain A"/>
    <property type="match status" value="1"/>
</dbReference>
<evidence type="ECO:0000313" key="2">
    <source>
        <dbReference type="Proteomes" id="UP000282597"/>
    </source>
</evidence>
<accession>A0A2Z6EXU9</accession>
<gene>
    <name evidence="1" type="ORF">MCB1EB_2105</name>
</gene>
<dbReference type="SUPFAM" id="SSF53448">
    <property type="entry name" value="Nucleotide-diphospho-sugar transferases"/>
    <property type="match status" value="1"/>
</dbReference>
<reference evidence="1 2" key="1">
    <citation type="journal article" date="2018" name="Microbes Environ.">
        <title>Comparative Genomic Insights into Endofungal Lifestyles of Two Bacterial Endosymbionts, Mycoavidus cysteinexigens and Burkholderia rhizoxinica.</title>
        <authorList>
            <person name="Sharmin D."/>
            <person name="Guo Y."/>
            <person name="Nishizawa T."/>
            <person name="Ohshima S."/>
            <person name="Sato Y."/>
            <person name="Takashima Y."/>
            <person name="Narisawa K."/>
            <person name="Ohta H."/>
        </authorList>
    </citation>
    <scope>NUCLEOTIDE SEQUENCE [LARGE SCALE GENOMIC DNA]</scope>
    <source>
        <strain evidence="1 2">B1-EB</strain>
    </source>
</reference>
<dbReference type="Pfam" id="PF00535">
    <property type="entry name" value="Glycos_transf_2"/>
    <property type="match status" value="1"/>
</dbReference>
<dbReference type="PANTHER" id="PTHR43685:SF2">
    <property type="entry name" value="GLYCOSYLTRANSFERASE 2-LIKE DOMAIN-CONTAINING PROTEIN"/>
    <property type="match status" value="1"/>
</dbReference>